<dbReference type="Gene3D" id="3.10.690.10">
    <property type="entry name" value="Bifunctional nuclease domain"/>
    <property type="match status" value="1"/>
</dbReference>
<evidence type="ECO:0000259" key="1">
    <source>
        <dbReference type="PROSITE" id="PS50151"/>
    </source>
</evidence>
<evidence type="ECO:0000313" key="3">
    <source>
        <dbReference type="EMBL" id="SUZ49665.1"/>
    </source>
</evidence>
<protein>
    <recommendedName>
        <fullName evidence="4">BFN domain-containing protein</fullName>
    </recommendedName>
</protein>
<dbReference type="SUPFAM" id="SSF103256">
    <property type="entry name" value="Hypothetical protein TM0160"/>
    <property type="match status" value="1"/>
</dbReference>
<dbReference type="Gene3D" id="4.10.860.10">
    <property type="entry name" value="UVR domain"/>
    <property type="match status" value="1"/>
</dbReference>
<dbReference type="Pfam" id="PF02151">
    <property type="entry name" value="UVR"/>
    <property type="match status" value="1"/>
</dbReference>
<dbReference type="EMBL" id="UINC01000129">
    <property type="protein sequence ID" value="SUZ49665.1"/>
    <property type="molecule type" value="Genomic_DNA"/>
</dbReference>
<dbReference type="PROSITE" id="PS51658">
    <property type="entry name" value="BFN"/>
    <property type="match status" value="1"/>
</dbReference>
<dbReference type="PANTHER" id="PTHR15160">
    <property type="entry name" value="VON HIPPEL-LINDAU PROTEIN"/>
    <property type="match status" value="1"/>
</dbReference>
<dbReference type="Pfam" id="PF02577">
    <property type="entry name" value="BFN_dom"/>
    <property type="match status" value="1"/>
</dbReference>
<dbReference type="InterPro" id="IPR036104">
    <property type="entry name" value="BFN_sf"/>
</dbReference>
<name>A0A381N548_9ZZZZ</name>
<dbReference type="InterPro" id="IPR001943">
    <property type="entry name" value="UVR_dom"/>
</dbReference>
<feature type="domain" description="BFN" evidence="2">
    <location>
        <begin position="1"/>
        <end position="133"/>
    </location>
</feature>
<evidence type="ECO:0000259" key="2">
    <source>
        <dbReference type="PROSITE" id="PS51658"/>
    </source>
</evidence>
<dbReference type="SUPFAM" id="SSF46600">
    <property type="entry name" value="C-terminal UvrC-binding domain of UvrB"/>
    <property type="match status" value="1"/>
</dbReference>
<sequence length="196" mass="21709">MNLVEVKRISYYPPSKGYAVLLQEKDTNRSLPIIVGSNEAQAIALYLEGVDMPRPMTHDLLINVLDLLESDIKQVTIARMKNGTFFAEIEVSNSQVGDIMIDSRPSDAIAVALRTMTPIYVSDEVMERAGIDNFSTGSEIAETVSSDELLKETADEGSAIENLAEALEKAISEEEYEVAARLRDRIKQLEKKSTPQ</sequence>
<dbReference type="PROSITE" id="PS50151">
    <property type="entry name" value="UVR"/>
    <property type="match status" value="1"/>
</dbReference>
<gene>
    <name evidence="3" type="ORF">METZ01_LOCUS2519</name>
</gene>
<proteinExistence type="predicted"/>
<feature type="domain" description="UVR" evidence="1">
    <location>
        <begin position="157"/>
        <end position="192"/>
    </location>
</feature>
<dbReference type="InterPro" id="IPR003729">
    <property type="entry name" value="Bi_nuclease_dom"/>
</dbReference>
<accession>A0A381N548</accession>
<reference evidence="3" key="1">
    <citation type="submission" date="2018-05" db="EMBL/GenBank/DDBJ databases">
        <authorList>
            <person name="Lanie J.A."/>
            <person name="Ng W.-L."/>
            <person name="Kazmierczak K.M."/>
            <person name="Andrzejewski T.M."/>
            <person name="Davidsen T.M."/>
            <person name="Wayne K.J."/>
            <person name="Tettelin H."/>
            <person name="Glass J.I."/>
            <person name="Rusch D."/>
            <person name="Podicherti R."/>
            <person name="Tsui H.-C.T."/>
            <person name="Winkler M.E."/>
        </authorList>
    </citation>
    <scope>NUCLEOTIDE SEQUENCE</scope>
</reference>
<dbReference type="AlphaFoldDB" id="A0A381N548"/>
<organism evidence="3">
    <name type="scientific">marine metagenome</name>
    <dbReference type="NCBI Taxonomy" id="408172"/>
    <lineage>
        <taxon>unclassified sequences</taxon>
        <taxon>metagenomes</taxon>
        <taxon>ecological metagenomes</taxon>
    </lineage>
</organism>
<dbReference type="InterPro" id="IPR036876">
    <property type="entry name" value="UVR_dom_sf"/>
</dbReference>
<dbReference type="GO" id="GO:0004518">
    <property type="term" value="F:nuclease activity"/>
    <property type="evidence" value="ECO:0007669"/>
    <property type="project" value="InterPro"/>
</dbReference>
<dbReference type="PANTHER" id="PTHR15160:SF1">
    <property type="entry name" value="VON HIPPEL-LINDAU DISEASE TUMOR SUPPRESSOR"/>
    <property type="match status" value="1"/>
</dbReference>
<evidence type="ECO:0008006" key="4">
    <source>
        <dbReference type="Google" id="ProtNLM"/>
    </source>
</evidence>